<dbReference type="SMART" id="SM00360">
    <property type="entry name" value="RRM"/>
    <property type="match status" value="1"/>
</dbReference>
<evidence type="ECO:0000259" key="6">
    <source>
        <dbReference type="PROSITE" id="PS50102"/>
    </source>
</evidence>
<dbReference type="OrthoDB" id="16516at2759"/>
<feature type="region of interest" description="Disordered" evidence="4">
    <location>
        <begin position="105"/>
        <end position="162"/>
    </location>
</feature>
<sequence>MAHDDLNRLVMTLLALSSGLEGTLASQIRTEIAKIPAALYSERNETDKSIAALKNQTREVEKMMENLRRENEHLKEAYTLLEMPMAHVQPELQTANTPHADTISARGFKGGSCPPSEERRPPEARASIRKRFSTGFHSNGDHESECNDRISGARDENILPTPSGKRVWVGGLARETDEGALREFFDDFECVSIAFHTTSSKNRIAFVILPTAAEASRAVRQLHNKRLLDRIVSVKHAIPKTNPSSEDADCSDVPGEGDFHFRGRSSTNAVELFPRLGARSQDNPAKRAKISPA</sequence>
<dbReference type="Pfam" id="PF00076">
    <property type="entry name" value="RRM_1"/>
    <property type="match status" value="1"/>
</dbReference>
<dbReference type="InterPro" id="IPR012677">
    <property type="entry name" value="Nucleotide-bd_a/b_plait_sf"/>
</dbReference>
<dbReference type="GO" id="GO:0003729">
    <property type="term" value="F:mRNA binding"/>
    <property type="evidence" value="ECO:0007669"/>
    <property type="project" value="TreeGrafter"/>
</dbReference>
<feature type="region of interest" description="Disordered" evidence="4">
    <location>
        <begin position="239"/>
        <end position="293"/>
    </location>
</feature>
<evidence type="ECO:0000256" key="3">
    <source>
        <dbReference type="SAM" id="Coils"/>
    </source>
</evidence>
<dbReference type="RefSeq" id="XP_007922984.1">
    <property type="nucleotide sequence ID" value="XM_007924793.1"/>
</dbReference>
<dbReference type="PANTHER" id="PTHR48025:SF1">
    <property type="entry name" value="RRM DOMAIN-CONTAINING PROTEIN"/>
    <property type="match status" value="1"/>
</dbReference>
<gene>
    <name evidence="7" type="ORF">MYCFIDRAFT_88754</name>
</gene>
<evidence type="ECO:0000256" key="2">
    <source>
        <dbReference type="PROSITE-ProRule" id="PRU00176"/>
    </source>
</evidence>
<dbReference type="HOGENOM" id="CLU_950372_0_0_1"/>
<feature type="chain" id="PRO_5004031632" description="RRM domain-containing protein" evidence="5">
    <location>
        <begin position="26"/>
        <end position="293"/>
    </location>
</feature>
<dbReference type="VEuPathDB" id="FungiDB:MYCFIDRAFT_88754"/>
<dbReference type="KEGG" id="pfj:MYCFIDRAFT_88754"/>
<evidence type="ECO:0000313" key="8">
    <source>
        <dbReference type="Proteomes" id="UP000016932"/>
    </source>
</evidence>
<evidence type="ECO:0000256" key="1">
    <source>
        <dbReference type="ARBA" id="ARBA00022884"/>
    </source>
</evidence>
<dbReference type="InterPro" id="IPR035979">
    <property type="entry name" value="RBD_domain_sf"/>
</dbReference>
<protein>
    <recommendedName>
        <fullName evidence="6">RRM domain-containing protein</fullName>
    </recommendedName>
</protein>
<dbReference type="SUPFAM" id="SSF54928">
    <property type="entry name" value="RNA-binding domain, RBD"/>
    <property type="match status" value="1"/>
</dbReference>
<dbReference type="InterPro" id="IPR000504">
    <property type="entry name" value="RRM_dom"/>
</dbReference>
<evidence type="ECO:0000313" key="7">
    <source>
        <dbReference type="EMBL" id="EME85336.1"/>
    </source>
</evidence>
<organism evidence="7 8">
    <name type="scientific">Pseudocercospora fijiensis (strain CIRAD86)</name>
    <name type="common">Black leaf streak disease fungus</name>
    <name type="synonym">Mycosphaerella fijiensis</name>
    <dbReference type="NCBI Taxonomy" id="383855"/>
    <lineage>
        <taxon>Eukaryota</taxon>
        <taxon>Fungi</taxon>
        <taxon>Dikarya</taxon>
        <taxon>Ascomycota</taxon>
        <taxon>Pezizomycotina</taxon>
        <taxon>Dothideomycetes</taxon>
        <taxon>Dothideomycetidae</taxon>
        <taxon>Mycosphaerellales</taxon>
        <taxon>Mycosphaerellaceae</taxon>
        <taxon>Pseudocercospora</taxon>
    </lineage>
</organism>
<dbReference type="PROSITE" id="PS50102">
    <property type="entry name" value="RRM"/>
    <property type="match status" value="1"/>
</dbReference>
<dbReference type="CDD" id="cd00590">
    <property type="entry name" value="RRM_SF"/>
    <property type="match status" value="1"/>
</dbReference>
<feature type="signal peptide" evidence="5">
    <location>
        <begin position="1"/>
        <end position="25"/>
    </location>
</feature>
<reference evidence="7 8" key="1">
    <citation type="journal article" date="2012" name="PLoS Pathog.">
        <title>Diverse lifestyles and strategies of plant pathogenesis encoded in the genomes of eighteen Dothideomycetes fungi.</title>
        <authorList>
            <person name="Ohm R.A."/>
            <person name="Feau N."/>
            <person name="Henrissat B."/>
            <person name="Schoch C.L."/>
            <person name="Horwitz B.A."/>
            <person name="Barry K.W."/>
            <person name="Condon B.J."/>
            <person name="Copeland A.C."/>
            <person name="Dhillon B."/>
            <person name="Glaser F."/>
            <person name="Hesse C.N."/>
            <person name="Kosti I."/>
            <person name="LaButti K."/>
            <person name="Lindquist E.A."/>
            <person name="Lucas S."/>
            <person name="Salamov A.A."/>
            <person name="Bradshaw R.E."/>
            <person name="Ciuffetti L."/>
            <person name="Hamelin R.C."/>
            <person name="Kema G.H.J."/>
            <person name="Lawrence C."/>
            <person name="Scott J.A."/>
            <person name="Spatafora J.W."/>
            <person name="Turgeon B.G."/>
            <person name="de Wit P.J.G.M."/>
            <person name="Zhong S."/>
            <person name="Goodwin S.B."/>
            <person name="Grigoriev I.V."/>
        </authorList>
    </citation>
    <scope>NUCLEOTIDE SEQUENCE [LARGE SCALE GENOMIC DNA]</scope>
    <source>
        <strain evidence="7 8">CIRAD86</strain>
    </source>
</reference>
<proteinExistence type="predicted"/>
<feature type="domain" description="RRM" evidence="6">
    <location>
        <begin position="165"/>
        <end position="239"/>
    </location>
</feature>
<dbReference type="InterPro" id="IPR050502">
    <property type="entry name" value="Euk_RNA-bind_prot"/>
</dbReference>
<feature type="coiled-coil region" evidence="3">
    <location>
        <begin position="50"/>
        <end position="77"/>
    </location>
</feature>
<dbReference type="EMBL" id="KB446556">
    <property type="protein sequence ID" value="EME85336.1"/>
    <property type="molecule type" value="Genomic_DNA"/>
</dbReference>
<dbReference type="STRING" id="383855.M3AL89"/>
<dbReference type="Gene3D" id="3.30.70.330">
    <property type="match status" value="1"/>
</dbReference>
<dbReference type="GeneID" id="19342735"/>
<dbReference type="AlphaFoldDB" id="M3AL89"/>
<keyword evidence="1 2" id="KW-0694">RNA-binding</keyword>
<keyword evidence="3" id="KW-0175">Coiled coil</keyword>
<evidence type="ECO:0000256" key="5">
    <source>
        <dbReference type="SAM" id="SignalP"/>
    </source>
</evidence>
<feature type="compositionally biased region" description="Basic and acidic residues" evidence="4">
    <location>
        <begin position="139"/>
        <end position="157"/>
    </location>
</feature>
<evidence type="ECO:0000256" key="4">
    <source>
        <dbReference type="SAM" id="MobiDB-lite"/>
    </source>
</evidence>
<accession>M3AL89</accession>
<name>M3AL89_PSEFD</name>
<dbReference type="PANTHER" id="PTHR48025">
    <property type="entry name" value="OS02G0815200 PROTEIN"/>
    <property type="match status" value="1"/>
</dbReference>
<keyword evidence="5" id="KW-0732">Signal</keyword>
<keyword evidence="8" id="KW-1185">Reference proteome</keyword>
<dbReference type="Proteomes" id="UP000016932">
    <property type="component" value="Unassembled WGS sequence"/>
</dbReference>